<dbReference type="RefSeq" id="WP_318100714.1">
    <property type="nucleotide sequence ID" value="NZ_CP137573.1"/>
</dbReference>
<feature type="region of interest" description="Disordered" evidence="1">
    <location>
        <begin position="82"/>
        <end position="113"/>
    </location>
</feature>
<proteinExistence type="predicted"/>
<evidence type="ECO:0000313" key="2">
    <source>
        <dbReference type="EMBL" id="WOX20283.1"/>
    </source>
</evidence>
<feature type="compositionally biased region" description="Low complexity" evidence="1">
    <location>
        <begin position="91"/>
        <end position="111"/>
    </location>
</feature>
<dbReference type="EMBL" id="CP137573">
    <property type="protein sequence ID" value="WOX20283.1"/>
    <property type="molecule type" value="Genomic_DNA"/>
</dbReference>
<sequence length="139" mass="14439">MLQLALAASAFTVATAVYGAIGLHWRRRARIRREILGLVGALDLEPYHAAAMESRATEAAAAELLLGGYLDIDGEGAALLAEAGRDPGPDARPSAARRPARGRASAGSAPPMRICGTCYANAAGRSARPAARGRCTRDK</sequence>
<organism evidence="2 3">
    <name type="scientific">Streptomyces solicathayae</name>
    <dbReference type="NCBI Taxonomy" id="3081768"/>
    <lineage>
        <taxon>Bacteria</taxon>
        <taxon>Bacillati</taxon>
        <taxon>Actinomycetota</taxon>
        <taxon>Actinomycetes</taxon>
        <taxon>Kitasatosporales</taxon>
        <taxon>Streptomycetaceae</taxon>
        <taxon>Streptomyces</taxon>
    </lineage>
</organism>
<dbReference type="Proteomes" id="UP001301731">
    <property type="component" value="Chromosome"/>
</dbReference>
<evidence type="ECO:0000313" key="3">
    <source>
        <dbReference type="Proteomes" id="UP001301731"/>
    </source>
</evidence>
<name>A0ABZ0LLA8_9ACTN</name>
<gene>
    <name evidence="2" type="ORF">R2D22_02295</name>
</gene>
<evidence type="ECO:0000256" key="1">
    <source>
        <dbReference type="SAM" id="MobiDB-lite"/>
    </source>
</evidence>
<reference evidence="2 3" key="1">
    <citation type="submission" date="2023-10" db="EMBL/GenBank/DDBJ databases">
        <title>The genome sequence of Streptomyces sp. HUAS YS2.</title>
        <authorList>
            <person name="Mo P."/>
        </authorList>
    </citation>
    <scope>NUCLEOTIDE SEQUENCE [LARGE SCALE GENOMIC DNA]</scope>
    <source>
        <strain evidence="2 3">HUAS YS2</strain>
    </source>
</reference>
<keyword evidence="3" id="KW-1185">Reference proteome</keyword>
<accession>A0ABZ0LLA8</accession>
<protein>
    <recommendedName>
        <fullName evidence="4">Secreted protein</fullName>
    </recommendedName>
</protein>
<evidence type="ECO:0008006" key="4">
    <source>
        <dbReference type="Google" id="ProtNLM"/>
    </source>
</evidence>